<comment type="subcellular location">
    <subcellularLocation>
        <location evidence="1">Membrane</location>
        <topology evidence="1">Multi-pass membrane protein</topology>
    </subcellularLocation>
</comment>
<organism evidence="8 9">
    <name type="scientific">Ferruginivarius sediminum</name>
    <dbReference type="NCBI Taxonomy" id="2661937"/>
    <lineage>
        <taxon>Bacteria</taxon>
        <taxon>Pseudomonadati</taxon>
        <taxon>Pseudomonadota</taxon>
        <taxon>Alphaproteobacteria</taxon>
        <taxon>Rhodospirillales</taxon>
        <taxon>Rhodospirillaceae</taxon>
        <taxon>Ferruginivarius</taxon>
    </lineage>
</organism>
<feature type="transmembrane region" description="Helical" evidence="6">
    <location>
        <begin position="82"/>
        <end position="105"/>
    </location>
</feature>
<dbReference type="Gene3D" id="1.10.287.70">
    <property type="match status" value="1"/>
</dbReference>
<keyword evidence="2 6" id="KW-0812">Transmembrane</keyword>
<keyword evidence="9" id="KW-1185">Reference proteome</keyword>
<dbReference type="Pfam" id="PF00520">
    <property type="entry name" value="Ion_trans"/>
    <property type="match status" value="1"/>
</dbReference>
<feature type="transmembrane region" description="Helical" evidence="6">
    <location>
        <begin position="125"/>
        <end position="148"/>
    </location>
</feature>
<reference evidence="8 9" key="1">
    <citation type="submission" date="2018-07" db="EMBL/GenBank/DDBJ databases">
        <title>Venubactetium sediminum gen. nov., sp. nov., isolated from a marine solar saltern.</title>
        <authorList>
            <person name="Wang S."/>
        </authorList>
    </citation>
    <scope>NUCLEOTIDE SEQUENCE [LARGE SCALE GENOMIC DNA]</scope>
    <source>
        <strain evidence="8 9">WD2A32</strain>
    </source>
</reference>
<evidence type="ECO:0000256" key="1">
    <source>
        <dbReference type="ARBA" id="ARBA00004141"/>
    </source>
</evidence>
<evidence type="ECO:0000256" key="4">
    <source>
        <dbReference type="ARBA" id="ARBA00023136"/>
    </source>
</evidence>
<evidence type="ECO:0000259" key="7">
    <source>
        <dbReference type="Pfam" id="PF00520"/>
    </source>
</evidence>
<accession>A0A369TGS4</accession>
<feature type="coiled-coil region" evidence="5">
    <location>
        <begin position="226"/>
        <end position="271"/>
    </location>
</feature>
<keyword evidence="5" id="KW-0175">Coiled coil</keyword>
<dbReference type="AlphaFoldDB" id="A0A369TGS4"/>
<dbReference type="GO" id="GO:0001518">
    <property type="term" value="C:voltage-gated sodium channel complex"/>
    <property type="evidence" value="ECO:0007669"/>
    <property type="project" value="TreeGrafter"/>
</dbReference>
<feature type="domain" description="Ion transport" evidence="7">
    <location>
        <begin position="18"/>
        <end position="231"/>
    </location>
</feature>
<keyword evidence="4 6" id="KW-0472">Membrane</keyword>
<gene>
    <name evidence="8" type="ORF">DRB17_02280</name>
</gene>
<comment type="caution">
    <text evidence="8">The sequence shown here is derived from an EMBL/GenBank/DDBJ whole genome shotgun (WGS) entry which is preliminary data.</text>
</comment>
<proteinExistence type="predicted"/>
<evidence type="ECO:0000256" key="5">
    <source>
        <dbReference type="SAM" id="Coils"/>
    </source>
</evidence>
<dbReference type="GO" id="GO:0005248">
    <property type="term" value="F:voltage-gated sodium channel activity"/>
    <property type="evidence" value="ECO:0007669"/>
    <property type="project" value="TreeGrafter"/>
</dbReference>
<sequence>MPSTARNRLLALVEAPRFRHTVTVLIIINAVTLGLETWDAAMRAAGPVLYALDRVILGVFVAELAIKMVAYGARFPRDPWNIFDFTVVAIGLAPATEGFSVLRALRILRVLRLVSVVPSMRRVVQALLSAIPGMASIVLLLGLIYYVSAVIATKLFGAAFPQWFGSIGGSMYSLFQIMTLESWSMGIVRPVMETYPYAWAFFVPFILLTSFAVLNLFIAIIVNAMESQHRQDFEVLEAERVQAQENQARKLDDELAEVKGELRRLRELLERKDT</sequence>
<dbReference type="PANTHER" id="PTHR10037:SF62">
    <property type="entry name" value="SODIUM CHANNEL PROTEIN 60E"/>
    <property type="match status" value="1"/>
</dbReference>
<dbReference type="Gene3D" id="1.20.120.350">
    <property type="entry name" value="Voltage-gated potassium channels. Chain C"/>
    <property type="match status" value="1"/>
</dbReference>
<protein>
    <submittedName>
        <fullName evidence="8">Ion transporter</fullName>
    </submittedName>
</protein>
<dbReference type="InterPro" id="IPR005821">
    <property type="entry name" value="Ion_trans_dom"/>
</dbReference>
<evidence type="ECO:0000256" key="6">
    <source>
        <dbReference type="SAM" id="Phobius"/>
    </source>
</evidence>
<evidence type="ECO:0000313" key="9">
    <source>
        <dbReference type="Proteomes" id="UP000253941"/>
    </source>
</evidence>
<feature type="transmembrane region" description="Helical" evidence="6">
    <location>
        <begin position="155"/>
        <end position="177"/>
    </location>
</feature>
<dbReference type="Proteomes" id="UP000253941">
    <property type="component" value="Unassembled WGS sequence"/>
</dbReference>
<name>A0A369TGS4_9PROT</name>
<evidence type="ECO:0000256" key="2">
    <source>
        <dbReference type="ARBA" id="ARBA00022692"/>
    </source>
</evidence>
<evidence type="ECO:0000313" key="8">
    <source>
        <dbReference type="EMBL" id="RDD63575.1"/>
    </source>
</evidence>
<evidence type="ECO:0000256" key="3">
    <source>
        <dbReference type="ARBA" id="ARBA00022989"/>
    </source>
</evidence>
<dbReference type="EMBL" id="QPMH01000002">
    <property type="protein sequence ID" value="RDD63575.1"/>
    <property type="molecule type" value="Genomic_DNA"/>
</dbReference>
<dbReference type="InterPro" id="IPR043203">
    <property type="entry name" value="VGCC_Ca_Na"/>
</dbReference>
<keyword evidence="3 6" id="KW-1133">Transmembrane helix</keyword>
<feature type="transmembrane region" description="Helical" evidence="6">
    <location>
        <begin position="197"/>
        <end position="222"/>
    </location>
</feature>
<dbReference type="SUPFAM" id="SSF81324">
    <property type="entry name" value="Voltage-gated potassium channels"/>
    <property type="match status" value="1"/>
</dbReference>
<dbReference type="PANTHER" id="PTHR10037">
    <property type="entry name" value="VOLTAGE-GATED CATION CHANNEL CALCIUM AND SODIUM"/>
    <property type="match status" value="1"/>
</dbReference>
<feature type="transmembrane region" description="Helical" evidence="6">
    <location>
        <begin position="50"/>
        <end position="70"/>
    </location>
</feature>
<dbReference type="InterPro" id="IPR027359">
    <property type="entry name" value="Volt_channel_dom_sf"/>
</dbReference>
<feature type="transmembrane region" description="Helical" evidence="6">
    <location>
        <begin position="21"/>
        <end position="38"/>
    </location>
</feature>